<dbReference type="Pfam" id="PF02735">
    <property type="entry name" value="Ku"/>
    <property type="match status" value="1"/>
</dbReference>
<dbReference type="Gene3D" id="2.40.290.10">
    <property type="match status" value="1"/>
</dbReference>
<feature type="region of interest" description="Disordered" evidence="4">
    <location>
        <begin position="255"/>
        <end position="332"/>
    </location>
</feature>
<dbReference type="InterPro" id="IPR009187">
    <property type="entry name" value="Prok_Ku"/>
</dbReference>
<name>A0ABP7FD18_9ACTN</name>
<evidence type="ECO:0000256" key="3">
    <source>
        <dbReference type="HAMAP-Rule" id="MF_01875"/>
    </source>
</evidence>
<dbReference type="RefSeq" id="WP_344968629.1">
    <property type="nucleotide sequence ID" value="NZ_BAABDD010000005.1"/>
</dbReference>
<dbReference type="EMBL" id="BAABDD010000005">
    <property type="protein sequence ID" value="GAA3735128.1"/>
    <property type="molecule type" value="Genomic_DNA"/>
</dbReference>
<feature type="domain" description="Ku" evidence="5">
    <location>
        <begin position="53"/>
        <end position="182"/>
    </location>
</feature>
<keyword evidence="1 3" id="KW-0238">DNA-binding</keyword>
<comment type="function">
    <text evidence="3">With LigD forms a non-homologous end joining (NHEJ) DNA repair enzyme, which repairs dsDNA breaks with reduced fidelity. Binds linear dsDNA with 5'- and 3'- overhangs but not closed circular dsDNA nor ssDNA. Recruits and stimulates the ligase activity of LigD.</text>
</comment>
<evidence type="ECO:0000259" key="5">
    <source>
        <dbReference type="SMART" id="SM00559"/>
    </source>
</evidence>
<sequence length="332" mass="37005">MTRPVWTGSLSFGRVNVSIGLVPATVNTIPTFHQFQRGTTDRIRYRRINERTGEEVAYDDIVKGVEAPDGEVVTFDDEELEAVAPGRSHTLELSGFVAESELPVVFHQKTYYLVPGVHTTKPYALLCTALSRSGKIGLGSFVLYGKQQFAAVRPMRDVLTLDTLFFADEVREPETVLDTIPDAGDFSKRDIDTAVRLIETMTTSWRPEDFPDRYREAVQRLVRSKLAGTEVGAAPRPPEETNVVDLMDALQSSLREHTPQEGQQPTGERSGQGQQQRRGVESARPDSSMTKRELLRLAADLDVPGRSRMSRDDLATAVSEARRRMSKPNRAS</sequence>
<keyword evidence="3" id="KW-0227">DNA damage</keyword>
<dbReference type="SMART" id="SM00559">
    <property type="entry name" value="Ku78"/>
    <property type="match status" value="1"/>
</dbReference>
<protein>
    <recommendedName>
        <fullName evidence="3">Non-homologous end joining protein Ku</fullName>
    </recommendedName>
</protein>
<comment type="subunit">
    <text evidence="3">Homodimer. Interacts with LigD.</text>
</comment>
<comment type="similarity">
    <text evidence="3">Belongs to the prokaryotic Ku family.</text>
</comment>
<evidence type="ECO:0000313" key="7">
    <source>
        <dbReference type="Proteomes" id="UP001500908"/>
    </source>
</evidence>
<dbReference type="PANTHER" id="PTHR41251">
    <property type="entry name" value="NON-HOMOLOGOUS END JOINING PROTEIN KU"/>
    <property type="match status" value="1"/>
</dbReference>
<reference evidence="7" key="1">
    <citation type="journal article" date="2019" name="Int. J. Syst. Evol. Microbiol.">
        <title>The Global Catalogue of Microorganisms (GCM) 10K type strain sequencing project: providing services to taxonomists for standard genome sequencing and annotation.</title>
        <authorList>
            <consortium name="The Broad Institute Genomics Platform"/>
            <consortium name="The Broad Institute Genome Sequencing Center for Infectious Disease"/>
            <person name="Wu L."/>
            <person name="Ma J."/>
        </authorList>
    </citation>
    <scope>NUCLEOTIDE SEQUENCE [LARGE SCALE GENOMIC DNA]</scope>
    <source>
        <strain evidence="7">JCM 17137</strain>
    </source>
</reference>
<comment type="caution">
    <text evidence="6">The sequence shown here is derived from an EMBL/GenBank/DDBJ whole genome shotgun (WGS) entry which is preliminary data.</text>
</comment>
<proteinExistence type="inferred from homology"/>
<keyword evidence="7" id="KW-1185">Reference proteome</keyword>
<gene>
    <name evidence="3" type="primary">ku</name>
    <name evidence="6" type="ORF">GCM10022402_14170</name>
</gene>
<dbReference type="InterPro" id="IPR006164">
    <property type="entry name" value="DNA_bd_Ku70/Ku80"/>
</dbReference>
<accession>A0ABP7FD18</accession>
<evidence type="ECO:0000313" key="6">
    <source>
        <dbReference type="EMBL" id="GAA3735128.1"/>
    </source>
</evidence>
<dbReference type="PANTHER" id="PTHR41251:SF1">
    <property type="entry name" value="NON-HOMOLOGOUS END JOINING PROTEIN KU"/>
    <property type="match status" value="1"/>
</dbReference>
<dbReference type="NCBIfam" id="TIGR02772">
    <property type="entry name" value="Ku_bact"/>
    <property type="match status" value="1"/>
</dbReference>
<organism evidence="6 7">
    <name type="scientific">Salinactinospora qingdaonensis</name>
    <dbReference type="NCBI Taxonomy" id="702744"/>
    <lineage>
        <taxon>Bacteria</taxon>
        <taxon>Bacillati</taxon>
        <taxon>Actinomycetota</taxon>
        <taxon>Actinomycetes</taxon>
        <taxon>Streptosporangiales</taxon>
        <taxon>Nocardiopsidaceae</taxon>
        <taxon>Salinactinospora</taxon>
    </lineage>
</organism>
<feature type="compositionally biased region" description="Basic and acidic residues" evidence="4">
    <location>
        <begin position="303"/>
        <end position="314"/>
    </location>
</feature>
<feature type="compositionally biased region" description="Low complexity" evidence="4">
    <location>
        <begin position="267"/>
        <end position="277"/>
    </location>
</feature>
<dbReference type="InterPro" id="IPR016194">
    <property type="entry name" value="SPOC-like_C_dom_sf"/>
</dbReference>
<evidence type="ECO:0000256" key="4">
    <source>
        <dbReference type="SAM" id="MobiDB-lite"/>
    </source>
</evidence>
<feature type="compositionally biased region" description="Basic and acidic residues" evidence="4">
    <location>
        <begin position="278"/>
        <end position="295"/>
    </location>
</feature>
<evidence type="ECO:0000256" key="1">
    <source>
        <dbReference type="ARBA" id="ARBA00023125"/>
    </source>
</evidence>
<evidence type="ECO:0000256" key="2">
    <source>
        <dbReference type="ARBA" id="ARBA00023172"/>
    </source>
</evidence>
<dbReference type="Proteomes" id="UP001500908">
    <property type="component" value="Unassembled WGS sequence"/>
</dbReference>
<dbReference type="SUPFAM" id="SSF100939">
    <property type="entry name" value="SPOC domain-like"/>
    <property type="match status" value="1"/>
</dbReference>
<dbReference type="PIRSF" id="PIRSF006493">
    <property type="entry name" value="Prok_Ku"/>
    <property type="match status" value="1"/>
</dbReference>
<keyword evidence="2 3" id="KW-0233">DNA recombination</keyword>
<dbReference type="HAMAP" id="MF_01875">
    <property type="entry name" value="Prokaryotic_Ku"/>
    <property type="match status" value="1"/>
</dbReference>
<keyword evidence="3" id="KW-0234">DNA repair</keyword>